<gene>
    <name evidence="7" type="ORF">GCM10007968_19220</name>
</gene>
<keyword evidence="4" id="KW-0862">Zinc</keyword>
<feature type="binding site" evidence="4">
    <location>
        <position position="175"/>
    </location>
    <ligand>
        <name>glycerol</name>
        <dbReference type="ChEBI" id="CHEBI:17754"/>
    </ligand>
</feature>
<dbReference type="InterPro" id="IPR001670">
    <property type="entry name" value="ADH_Fe/GldA"/>
</dbReference>
<feature type="binding site" evidence="5">
    <location>
        <begin position="120"/>
        <end position="123"/>
    </location>
    <ligand>
        <name>NAD(+)</name>
        <dbReference type="ChEBI" id="CHEBI:57540"/>
    </ligand>
</feature>
<dbReference type="Pfam" id="PF00465">
    <property type="entry name" value="Fe-ADH"/>
    <property type="match status" value="1"/>
</dbReference>
<comment type="similarity">
    <text evidence="1">Belongs to the iron-containing alcohol dehydrogenase family.</text>
</comment>
<keyword evidence="8" id="KW-1185">Reference proteome</keyword>
<evidence type="ECO:0000256" key="4">
    <source>
        <dbReference type="PIRSR" id="PIRSR000112-1"/>
    </source>
</evidence>
<evidence type="ECO:0000256" key="3">
    <source>
        <dbReference type="ARBA" id="ARBA00023002"/>
    </source>
</evidence>
<feature type="domain" description="Alcohol dehydrogenase iron-type/glycerol dehydrogenase GldA" evidence="6">
    <location>
        <begin position="11"/>
        <end position="156"/>
    </location>
</feature>
<dbReference type="RefSeq" id="WP_188802893.1">
    <property type="nucleotide sequence ID" value="NZ_BMOK01000007.1"/>
</dbReference>
<dbReference type="EMBL" id="BMOK01000007">
    <property type="protein sequence ID" value="GGL55266.1"/>
    <property type="molecule type" value="Genomic_DNA"/>
</dbReference>
<dbReference type="Gene3D" id="3.40.50.1970">
    <property type="match status" value="1"/>
</dbReference>
<comment type="caution">
    <text evidence="7">The sequence shown here is derived from an EMBL/GenBank/DDBJ whole genome shotgun (WGS) entry which is preliminary data.</text>
</comment>
<feature type="binding site" evidence="4">
    <location>
        <position position="259"/>
    </location>
    <ligand>
        <name>glycerol</name>
        <dbReference type="ChEBI" id="CHEBI:17754"/>
    </ligand>
</feature>
<dbReference type="InterPro" id="IPR018211">
    <property type="entry name" value="ADH_Fe_CS"/>
</dbReference>
<evidence type="ECO:0000256" key="5">
    <source>
        <dbReference type="PIRSR" id="PIRSR000112-3"/>
    </source>
</evidence>
<dbReference type="PANTHER" id="PTHR43616">
    <property type="entry name" value="GLYCEROL DEHYDROGENASE"/>
    <property type="match status" value="1"/>
</dbReference>
<feature type="binding site" evidence="5">
    <location>
        <begin position="97"/>
        <end position="101"/>
    </location>
    <ligand>
        <name>NAD(+)</name>
        <dbReference type="ChEBI" id="CHEBI:57540"/>
    </ligand>
</feature>
<evidence type="ECO:0000256" key="2">
    <source>
        <dbReference type="ARBA" id="ARBA00022723"/>
    </source>
</evidence>
<dbReference type="Gene3D" id="1.20.1090.10">
    <property type="entry name" value="Dehydroquinate synthase-like - alpha domain"/>
    <property type="match status" value="1"/>
</dbReference>
<reference evidence="7" key="2">
    <citation type="submission" date="2020-09" db="EMBL/GenBank/DDBJ databases">
        <authorList>
            <person name="Sun Q."/>
            <person name="Ohkuma M."/>
        </authorList>
    </citation>
    <scope>NUCLEOTIDE SEQUENCE</scope>
    <source>
        <strain evidence="7">JCM 15325</strain>
    </source>
</reference>
<evidence type="ECO:0000313" key="7">
    <source>
        <dbReference type="EMBL" id="GGL55266.1"/>
    </source>
</evidence>
<sequence>MPLQFVQRIAPQEYISEINAYDRLADALKARYIKRVLFLHGTKSLQKALPYLPDLSKSGIAVVDVSFNGECSNSEIGRVMRIMKEERVDGIIGLGGGKVLDTAKAAGYKAGSYPVILLPTMASNCAAWSPLSVLYTDSGASIGHEIYPHSSSLVLVEPRVILDSPLDYFIAGVADTLAKWYESDFLLTHTTENRLALRFSREAARLCRDIPLKYAKKAIDDMRNGKLSDEWINVMETNIMASGLVGGFGDEYGRATAAHSVHDAITARPETHHFLHGIKVAYGIMVQLVIEQKWDEMKRLLPFYKSFNLPISLADLNLASLSQKELQVIADETVRPKALIHLHPLNISAQDVVNAILKLEDWAGKNHYKIKDISNP</sequence>
<dbReference type="PANTHER" id="PTHR43616:SF3">
    <property type="entry name" value="HYDROXYCARBOXYLATE DEHYDROGENASE A"/>
    <property type="match status" value="1"/>
</dbReference>
<dbReference type="InterPro" id="IPR016205">
    <property type="entry name" value="Glycerol_DH"/>
</dbReference>
<name>A0A917W192_9BACL</name>
<feature type="binding site" evidence="5">
    <location>
        <position position="135"/>
    </location>
    <ligand>
        <name>NAD(+)</name>
        <dbReference type="ChEBI" id="CHEBI:57540"/>
    </ligand>
</feature>
<feature type="binding site" evidence="5">
    <location>
        <position position="131"/>
    </location>
    <ligand>
        <name>NAD(+)</name>
        <dbReference type="ChEBI" id="CHEBI:57540"/>
    </ligand>
</feature>
<organism evidence="7 8">
    <name type="scientific">Sporolactobacillus putidus</name>
    <dbReference type="NCBI Taxonomy" id="492735"/>
    <lineage>
        <taxon>Bacteria</taxon>
        <taxon>Bacillati</taxon>
        <taxon>Bacillota</taxon>
        <taxon>Bacilli</taxon>
        <taxon>Bacillales</taxon>
        <taxon>Sporolactobacillaceae</taxon>
        <taxon>Sporolactobacillus</taxon>
    </lineage>
</organism>
<protein>
    <submittedName>
        <fullName evidence="7">Glycerol dehydrogenase</fullName>
    </submittedName>
</protein>
<feature type="binding site" evidence="5">
    <location>
        <position position="129"/>
    </location>
    <ligand>
        <name>NAD(+)</name>
        <dbReference type="ChEBI" id="CHEBI:57540"/>
    </ligand>
</feature>
<proteinExistence type="inferred from homology"/>
<keyword evidence="3" id="KW-0560">Oxidoreductase</keyword>
<feature type="binding site" evidence="4">
    <location>
        <position position="276"/>
    </location>
    <ligand>
        <name>glycerol</name>
        <dbReference type="ChEBI" id="CHEBI:17754"/>
    </ligand>
</feature>
<dbReference type="SUPFAM" id="SSF56796">
    <property type="entry name" value="Dehydroquinate synthase-like"/>
    <property type="match status" value="1"/>
</dbReference>
<keyword evidence="5" id="KW-0520">NAD</keyword>
<evidence type="ECO:0000313" key="8">
    <source>
        <dbReference type="Proteomes" id="UP000654670"/>
    </source>
</evidence>
<dbReference type="CDD" id="cd08172">
    <property type="entry name" value="GlyDH-like"/>
    <property type="match status" value="1"/>
</dbReference>
<accession>A0A917W192</accession>
<evidence type="ECO:0000259" key="6">
    <source>
        <dbReference type="Pfam" id="PF00465"/>
    </source>
</evidence>
<dbReference type="GO" id="GO:0016614">
    <property type="term" value="F:oxidoreductase activity, acting on CH-OH group of donors"/>
    <property type="evidence" value="ECO:0007669"/>
    <property type="project" value="InterPro"/>
</dbReference>
<comment type="cofactor">
    <cofactor evidence="4">
        <name>Zn(2+)</name>
        <dbReference type="ChEBI" id="CHEBI:29105"/>
    </cofactor>
    <text evidence="4">Binds 1 zinc ion per subunit.</text>
</comment>
<dbReference type="PIRSF" id="PIRSF000112">
    <property type="entry name" value="Glycerol_dehydrogenase"/>
    <property type="match status" value="1"/>
</dbReference>
<dbReference type="AlphaFoldDB" id="A0A917W192"/>
<dbReference type="GO" id="GO:0046872">
    <property type="term" value="F:metal ion binding"/>
    <property type="evidence" value="ECO:0007669"/>
    <property type="project" value="UniProtKB-KW"/>
</dbReference>
<dbReference type="Proteomes" id="UP000654670">
    <property type="component" value="Unassembled WGS sequence"/>
</dbReference>
<reference evidence="7" key="1">
    <citation type="journal article" date="2014" name="Int. J. Syst. Evol. Microbiol.">
        <title>Complete genome sequence of Corynebacterium casei LMG S-19264T (=DSM 44701T), isolated from a smear-ripened cheese.</title>
        <authorList>
            <consortium name="US DOE Joint Genome Institute (JGI-PGF)"/>
            <person name="Walter F."/>
            <person name="Albersmeier A."/>
            <person name="Kalinowski J."/>
            <person name="Ruckert C."/>
        </authorList>
    </citation>
    <scope>NUCLEOTIDE SEQUENCE</scope>
    <source>
        <strain evidence="7">JCM 15325</strain>
    </source>
</reference>
<evidence type="ECO:0000256" key="1">
    <source>
        <dbReference type="ARBA" id="ARBA00007358"/>
    </source>
</evidence>
<dbReference type="PROSITE" id="PS00913">
    <property type="entry name" value="ADH_IRON_1"/>
    <property type="match status" value="1"/>
</dbReference>
<keyword evidence="2 4" id="KW-0479">Metal-binding</keyword>